<dbReference type="Gene3D" id="1.10.150.180">
    <property type="entry name" value="Gamma-retroviral matrix domain"/>
    <property type="match status" value="1"/>
</dbReference>
<dbReference type="InterPro" id="IPR050462">
    <property type="entry name" value="Retroviral_Gag-Pol_poly"/>
</dbReference>
<feature type="compositionally biased region" description="Polar residues" evidence="1">
    <location>
        <begin position="119"/>
        <end position="138"/>
    </location>
</feature>
<gene>
    <name evidence="2" type="ORF">QTO34_012321</name>
</gene>
<name>A0AA40HDL7_CNENI</name>
<keyword evidence="3" id="KW-1185">Reference proteome</keyword>
<organism evidence="2 3">
    <name type="scientific">Cnephaeus nilssonii</name>
    <name type="common">Northern bat</name>
    <name type="synonym">Eptesicus nilssonii</name>
    <dbReference type="NCBI Taxonomy" id="3371016"/>
    <lineage>
        <taxon>Eukaryota</taxon>
        <taxon>Metazoa</taxon>
        <taxon>Chordata</taxon>
        <taxon>Craniata</taxon>
        <taxon>Vertebrata</taxon>
        <taxon>Euteleostomi</taxon>
        <taxon>Mammalia</taxon>
        <taxon>Eutheria</taxon>
        <taxon>Laurasiatheria</taxon>
        <taxon>Chiroptera</taxon>
        <taxon>Yangochiroptera</taxon>
        <taxon>Vespertilionidae</taxon>
        <taxon>Cnephaeus</taxon>
    </lineage>
</organism>
<protein>
    <submittedName>
        <fullName evidence="2">Uncharacterized protein</fullName>
    </submittedName>
</protein>
<dbReference type="PANTHER" id="PTHR33166">
    <property type="entry name" value="GAG_P30 DOMAIN-CONTAINING PROTEIN"/>
    <property type="match status" value="1"/>
</dbReference>
<evidence type="ECO:0000313" key="2">
    <source>
        <dbReference type="EMBL" id="KAK1328746.1"/>
    </source>
</evidence>
<accession>A0AA40HDL7</accession>
<dbReference type="Proteomes" id="UP001177744">
    <property type="component" value="Unassembled WGS sequence"/>
</dbReference>
<proteinExistence type="predicted"/>
<feature type="region of interest" description="Disordered" evidence="1">
    <location>
        <begin position="103"/>
        <end position="159"/>
    </location>
</feature>
<comment type="caution">
    <text evidence="2">The sequence shown here is derived from an EMBL/GenBank/DDBJ whole genome shotgun (WGS) entry which is preliminary data.</text>
</comment>
<dbReference type="SUPFAM" id="SSF47836">
    <property type="entry name" value="Retroviral matrix proteins"/>
    <property type="match status" value="1"/>
</dbReference>
<evidence type="ECO:0000256" key="1">
    <source>
        <dbReference type="SAM" id="MobiDB-lite"/>
    </source>
</evidence>
<evidence type="ECO:0000313" key="3">
    <source>
        <dbReference type="Proteomes" id="UP001177744"/>
    </source>
</evidence>
<dbReference type="InterPro" id="IPR036946">
    <property type="entry name" value="G_retro_matrix_sf"/>
</dbReference>
<reference evidence="2" key="1">
    <citation type="submission" date="2023-06" db="EMBL/GenBank/DDBJ databases">
        <title>Reference genome for the Northern bat (Eptesicus nilssonii), a most northern bat species.</title>
        <authorList>
            <person name="Laine V.N."/>
            <person name="Pulliainen A.T."/>
            <person name="Lilley T.M."/>
        </authorList>
    </citation>
    <scope>NUCLEOTIDE SEQUENCE</scope>
    <source>
        <strain evidence="2">BLF_Eptnil</strain>
        <tissue evidence="2">Kidney</tissue>
    </source>
</reference>
<dbReference type="EMBL" id="JAULJE010000023">
    <property type="protein sequence ID" value="KAK1328746.1"/>
    <property type="molecule type" value="Genomic_DNA"/>
</dbReference>
<dbReference type="InterPro" id="IPR010999">
    <property type="entry name" value="Retrovr_matrix"/>
</dbReference>
<dbReference type="AlphaFoldDB" id="A0AA40HDL7"/>
<sequence>MLGVLSLFLPQALGDGRDAVVGELLGTQWGSFPSASQWEEGEEREASTAKMPLGCMLRHFKEGFSDNVYGIKFSKGRLRTLCESEWPTFSMGRPDTDLLTLLSPKLSGREGNPEAPAQGEQSLSFSPPTTQSRTQAREGSTGDLPPEGSFLPLREAPHKEGNLGGQPFLVYVPFSMSDLYNWKT</sequence>